<dbReference type="AlphaFoldDB" id="A0A1I1LFX9"/>
<evidence type="ECO:0000313" key="2">
    <source>
        <dbReference type="EMBL" id="SFC71432.1"/>
    </source>
</evidence>
<keyword evidence="1" id="KW-1133">Transmembrane helix</keyword>
<organism evidence="2 3">
    <name type="scientific">Streptomyces aidingensis</name>
    <dbReference type="NCBI Taxonomy" id="910347"/>
    <lineage>
        <taxon>Bacteria</taxon>
        <taxon>Bacillati</taxon>
        <taxon>Actinomycetota</taxon>
        <taxon>Actinomycetes</taxon>
        <taxon>Kitasatosporales</taxon>
        <taxon>Streptomycetaceae</taxon>
        <taxon>Streptomyces</taxon>
    </lineage>
</organism>
<feature type="transmembrane region" description="Helical" evidence="1">
    <location>
        <begin position="32"/>
        <end position="51"/>
    </location>
</feature>
<dbReference type="STRING" id="910347.SAMN05421773_105185"/>
<feature type="transmembrane region" description="Helical" evidence="1">
    <location>
        <begin position="124"/>
        <end position="148"/>
    </location>
</feature>
<keyword evidence="1" id="KW-0812">Transmembrane</keyword>
<accession>A0A1I1LFX9</accession>
<feature type="transmembrane region" description="Helical" evidence="1">
    <location>
        <begin position="96"/>
        <end position="118"/>
    </location>
</feature>
<keyword evidence="1" id="KW-0472">Membrane</keyword>
<evidence type="ECO:0000313" key="3">
    <source>
        <dbReference type="Proteomes" id="UP000199207"/>
    </source>
</evidence>
<reference evidence="2 3" key="1">
    <citation type="submission" date="2016-10" db="EMBL/GenBank/DDBJ databases">
        <authorList>
            <person name="de Groot N.N."/>
        </authorList>
    </citation>
    <scope>NUCLEOTIDE SEQUENCE [LARGE SCALE GENOMIC DNA]</scope>
    <source>
        <strain evidence="2 3">CGMCC 4.5739</strain>
    </source>
</reference>
<proteinExistence type="predicted"/>
<feature type="transmembrane region" description="Helical" evidence="1">
    <location>
        <begin position="63"/>
        <end position="84"/>
    </location>
</feature>
<protein>
    <recommendedName>
        <fullName evidence="4">Transmembrane transport protein</fullName>
    </recommendedName>
</protein>
<sequence length="167" mass="17409">MTAHHHDDAAPERLRLERVLAREISLRSRLRYVAVGLAGFCGALFLALLWATEPEPLPARTGAAFAGLIAIGLGWAGLAGWVLSRRRPLFAADRVLAARLALGACVLTGAGGVLLAAVRSTPGVVLGTGLAGAVLIGLAVLGLARATARRRELLRLRTSLGRAGDRP</sequence>
<keyword evidence="3" id="KW-1185">Reference proteome</keyword>
<name>A0A1I1LFX9_9ACTN</name>
<evidence type="ECO:0008006" key="4">
    <source>
        <dbReference type="Google" id="ProtNLM"/>
    </source>
</evidence>
<gene>
    <name evidence="2" type="ORF">SAMN05421773_105185</name>
</gene>
<evidence type="ECO:0000256" key="1">
    <source>
        <dbReference type="SAM" id="Phobius"/>
    </source>
</evidence>
<dbReference type="Proteomes" id="UP000199207">
    <property type="component" value="Unassembled WGS sequence"/>
</dbReference>
<dbReference type="EMBL" id="FOLM01000005">
    <property type="protein sequence ID" value="SFC71432.1"/>
    <property type="molecule type" value="Genomic_DNA"/>
</dbReference>
<dbReference type="RefSeq" id="WP_093838758.1">
    <property type="nucleotide sequence ID" value="NZ_FOLM01000005.1"/>
</dbReference>